<dbReference type="EMBL" id="MU593954">
    <property type="protein sequence ID" value="KAI5607023.1"/>
    <property type="molecule type" value="Genomic_DNA"/>
</dbReference>
<gene>
    <name evidence="2" type="ORF">C0J50_7139</name>
</gene>
<dbReference type="Proteomes" id="UP001205998">
    <property type="component" value="Unassembled WGS sequence"/>
</dbReference>
<sequence>MPESGSELKRNVAMSKVQAKKRNVQEEEDEDELFTPLSGHLDDSDEGNDDLSDSEESVFSGLEDSGSDDESSDDADDEEAEEEAGVSENGKSTREAESSESFTKTVGKAQTDDKTAKNRKPKKENRMAKKDDTEDKSVKSDRVGGLNVSSQVDEYDHDTSDEELSATLFGMGCLEQNKLMLSRVESGQTSLLVIC</sequence>
<feature type="region of interest" description="Disordered" evidence="1">
    <location>
        <begin position="1"/>
        <end position="161"/>
    </location>
</feature>
<dbReference type="AlphaFoldDB" id="A0AAD4ZZP3"/>
<organism evidence="2 3">
    <name type="scientific">Silurus asotus</name>
    <name type="common">Amur catfish</name>
    <name type="synonym">Parasilurus asotus</name>
    <dbReference type="NCBI Taxonomy" id="30991"/>
    <lineage>
        <taxon>Eukaryota</taxon>
        <taxon>Metazoa</taxon>
        <taxon>Chordata</taxon>
        <taxon>Craniata</taxon>
        <taxon>Vertebrata</taxon>
        <taxon>Euteleostomi</taxon>
        <taxon>Actinopterygii</taxon>
        <taxon>Neopterygii</taxon>
        <taxon>Teleostei</taxon>
        <taxon>Ostariophysi</taxon>
        <taxon>Siluriformes</taxon>
        <taxon>Siluridae</taxon>
        <taxon>Silurus</taxon>
    </lineage>
</organism>
<name>A0AAD4ZZP3_SILAS</name>
<evidence type="ECO:0000313" key="2">
    <source>
        <dbReference type="EMBL" id="KAI5607023.1"/>
    </source>
</evidence>
<feature type="compositionally biased region" description="Acidic residues" evidence="1">
    <location>
        <begin position="43"/>
        <end position="56"/>
    </location>
</feature>
<evidence type="ECO:0000313" key="3">
    <source>
        <dbReference type="Proteomes" id="UP001205998"/>
    </source>
</evidence>
<feature type="compositionally biased region" description="Acidic residues" evidence="1">
    <location>
        <begin position="65"/>
        <end position="85"/>
    </location>
</feature>
<feature type="compositionally biased region" description="Basic and acidic residues" evidence="1">
    <location>
        <begin position="1"/>
        <end position="10"/>
    </location>
</feature>
<comment type="caution">
    <text evidence="2">The sequence shown here is derived from an EMBL/GenBank/DDBJ whole genome shotgun (WGS) entry which is preliminary data.</text>
</comment>
<keyword evidence="3" id="KW-1185">Reference proteome</keyword>
<feature type="compositionally biased region" description="Basic and acidic residues" evidence="1">
    <location>
        <begin position="124"/>
        <end position="142"/>
    </location>
</feature>
<reference evidence="2" key="1">
    <citation type="submission" date="2018-07" db="EMBL/GenBank/DDBJ databases">
        <title>Comparative genomics of catfishes provides insights into carnivory and benthic adaptation.</title>
        <authorList>
            <person name="Zhang Y."/>
            <person name="Wang D."/>
            <person name="Peng Z."/>
            <person name="Zheng S."/>
            <person name="Shao F."/>
            <person name="Tao W."/>
        </authorList>
    </citation>
    <scope>NUCLEOTIDE SEQUENCE</scope>
    <source>
        <strain evidence="2">Chongqing</strain>
    </source>
</reference>
<evidence type="ECO:0000256" key="1">
    <source>
        <dbReference type="SAM" id="MobiDB-lite"/>
    </source>
</evidence>
<proteinExistence type="predicted"/>
<protein>
    <submittedName>
        <fullName evidence="2">Ribosome biogenesis protein bop1</fullName>
    </submittedName>
</protein>
<accession>A0AAD4ZZP3</accession>